<dbReference type="Proteomes" id="UP000215374">
    <property type="component" value="Chromosome 1"/>
</dbReference>
<name>A0A240ARD8_9CORY</name>
<evidence type="ECO:0000313" key="1">
    <source>
        <dbReference type="EMBL" id="SNV85997.1"/>
    </source>
</evidence>
<sequence>MLDPLVQFFSGGIGKSIADVMTFLYELFFPANAEAAAPVEIPK</sequence>
<evidence type="ECO:0000313" key="2">
    <source>
        <dbReference type="Proteomes" id="UP000215374"/>
    </source>
</evidence>
<dbReference type="AlphaFoldDB" id="A0A240ARD8"/>
<reference evidence="1 2" key="1">
    <citation type="submission" date="2017-06" db="EMBL/GenBank/DDBJ databases">
        <authorList>
            <consortium name="Pathogen Informatics"/>
        </authorList>
    </citation>
    <scope>NUCLEOTIDE SEQUENCE [LARGE SCALE GENOMIC DNA]</scope>
    <source>
        <strain evidence="1 2">NCTC13015</strain>
    </source>
</reference>
<accession>A0A240ARD8</accession>
<gene>
    <name evidence="1" type="ORF">SAMEA4535761_02320</name>
</gene>
<protein>
    <submittedName>
        <fullName evidence="1">Uncharacterized protein</fullName>
    </submittedName>
</protein>
<proteinExistence type="predicted"/>
<dbReference type="EMBL" id="LT906467">
    <property type="protein sequence ID" value="SNV85997.1"/>
    <property type="molecule type" value="Genomic_DNA"/>
</dbReference>
<organism evidence="1 2">
    <name type="scientific">Corynebacterium imitans</name>
    <dbReference type="NCBI Taxonomy" id="156978"/>
    <lineage>
        <taxon>Bacteria</taxon>
        <taxon>Bacillati</taxon>
        <taxon>Actinomycetota</taxon>
        <taxon>Actinomycetes</taxon>
        <taxon>Mycobacteriales</taxon>
        <taxon>Corynebacteriaceae</taxon>
        <taxon>Corynebacterium</taxon>
    </lineage>
</organism>